<evidence type="ECO:0000313" key="2">
    <source>
        <dbReference type="EMBL" id="ACV35958.1"/>
    </source>
</evidence>
<name>C7RSQ6_ACCRE</name>
<organism evidence="2">
    <name type="scientific">Accumulibacter regalis</name>
    <dbReference type="NCBI Taxonomy" id="522306"/>
    <lineage>
        <taxon>Bacteria</taxon>
        <taxon>Pseudomonadati</taxon>
        <taxon>Pseudomonadota</taxon>
        <taxon>Betaproteobacteria</taxon>
        <taxon>Candidatus Accumulibacter</taxon>
    </lineage>
</organism>
<feature type="chain" id="PRO_5002984161" description="PEP-CTERM protein-sorting domain-containing protein" evidence="1">
    <location>
        <begin position="22"/>
        <end position="202"/>
    </location>
</feature>
<evidence type="ECO:0000256" key="1">
    <source>
        <dbReference type="SAM" id="SignalP"/>
    </source>
</evidence>
<reference evidence="2" key="1">
    <citation type="submission" date="2009-08" db="EMBL/GenBank/DDBJ databases">
        <authorList>
            <consortium name="US DOE Joint Genome Institute"/>
            <person name="Lucas S."/>
            <person name="Copeland A."/>
            <person name="Lapidus A."/>
            <person name="Glavina del Rio T."/>
            <person name="Dalin E."/>
            <person name="Tice H."/>
            <person name="Bruce D."/>
            <person name="Barry K."/>
            <person name="Pitluck S."/>
            <person name="Lowry S."/>
            <person name="Larimer F."/>
            <person name="Land M."/>
            <person name="Hauser L."/>
            <person name="Kyrpides N."/>
            <person name="Ivanova N."/>
            <person name="McMahon K.D."/>
            <person name="Hugenholtz P."/>
        </authorList>
    </citation>
    <scope>NUCLEOTIDE SEQUENCE</scope>
    <source>
        <strain evidence="2">UW-1</strain>
    </source>
</reference>
<feature type="signal peptide" evidence="1">
    <location>
        <begin position="1"/>
        <end position="21"/>
    </location>
</feature>
<accession>C7RSQ6</accession>
<reference evidence="2" key="2">
    <citation type="submission" date="2009-09" db="EMBL/GenBank/DDBJ databases">
        <title>Complete sequence of chromosome of Candidatus Accumulibacter phosphatis clade IIA str. UW-1.</title>
        <authorList>
            <consortium name="US DOE Joint Genome Institute"/>
            <person name="Martin H.G."/>
            <person name="Ivanova N."/>
            <person name="Kunin V."/>
            <person name="Warnecke F."/>
            <person name="Barry K."/>
            <person name="He S."/>
            <person name="Salamov A."/>
            <person name="Szeto E."/>
            <person name="Dalin E."/>
            <person name="Pangilinan J.L."/>
            <person name="Lapidus A."/>
            <person name="Lowry S."/>
            <person name="Kyrpides N.C."/>
            <person name="McMahon K.D."/>
            <person name="Hugenholtz P."/>
        </authorList>
    </citation>
    <scope>NUCLEOTIDE SEQUENCE [LARGE SCALE GENOMIC DNA]</scope>
    <source>
        <strain evidence="2">UW-1</strain>
    </source>
</reference>
<sequence precursor="true">MKFAHKCVVAAMMVACGTVAAAPTPVDSINGGASPAATTWSAAEAGWLYSPTESYSLLEVQTRFASTDGRTVTMEIWDQAPVNGGHLLRAASTSLTGEPFATWSFAALDLRAGEDYFFGFRNIVGLDVNFTRDAGATNLGRYYFSFADAGEYEREVVSSTISGAQPILRFSGTRAIPEPATSALAALALSLLLVRVGKRADR</sequence>
<dbReference type="EMBL" id="CP001715">
    <property type="protein sequence ID" value="ACV35958.1"/>
    <property type="molecule type" value="Genomic_DNA"/>
</dbReference>
<evidence type="ECO:0008006" key="3">
    <source>
        <dbReference type="Google" id="ProtNLM"/>
    </source>
</evidence>
<dbReference type="KEGG" id="app:CAP2UW1_2672"/>
<dbReference type="HOGENOM" id="CLU_1352175_0_0_4"/>
<protein>
    <recommendedName>
        <fullName evidence="3">PEP-CTERM protein-sorting domain-containing protein</fullName>
    </recommendedName>
</protein>
<proteinExistence type="predicted"/>
<keyword evidence="1" id="KW-0732">Signal</keyword>
<gene>
    <name evidence="2" type="ordered locus">CAP2UW1_2672</name>
</gene>
<dbReference type="AlphaFoldDB" id="C7RSQ6"/>